<evidence type="ECO:0000256" key="1">
    <source>
        <dbReference type="SAM" id="Phobius"/>
    </source>
</evidence>
<keyword evidence="1" id="KW-1133">Transmembrane helix</keyword>
<dbReference type="RefSeq" id="WP_176204896.1">
    <property type="nucleotide sequence ID" value="NZ_MYLL01000083.1"/>
</dbReference>
<comment type="caution">
    <text evidence="2">The sequence shown here is derived from an EMBL/GenBank/DDBJ whole genome shotgun (WGS) entry which is preliminary data.</text>
</comment>
<keyword evidence="1" id="KW-0472">Membrane</keyword>
<reference evidence="2" key="2">
    <citation type="submission" date="2020-02" db="EMBL/GenBank/DDBJ databases">
        <authorList>
            <consortium name="NCBI Pathogen Detection Project"/>
        </authorList>
    </citation>
    <scope>NUCLEOTIDE SEQUENCE</scope>
    <source>
        <strain evidence="2">MA.MC_05-0132</strain>
    </source>
</reference>
<dbReference type="EMBL" id="DAAYGO010000003">
    <property type="protein sequence ID" value="HAG4156527.1"/>
    <property type="molecule type" value="Genomic_DNA"/>
</dbReference>
<protein>
    <submittedName>
        <fullName evidence="2">Uncharacterized protein</fullName>
    </submittedName>
</protein>
<accession>A0A763CGB5</accession>
<reference evidence="2" key="1">
    <citation type="journal article" date="2018" name="Genome Biol.">
        <title>SKESA: strategic k-mer extension for scrupulous assemblies.</title>
        <authorList>
            <person name="Souvorov A."/>
            <person name="Agarwala R."/>
            <person name="Lipman D.J."/>
        </authorList>
    </citation>
    <scope>NUCLEOTIDE SEQUENCE</scope>
    <source>
        <strain evidence="2">MA.MC_05-0132</strain>
    </source>
</reference>
<dbReference type="AlphaFoldDB" id="A0A763CGB5"/>
<proteinExistence type="predicted"/>
<feature type="transmembrane region" description="Helical" evidence="1">
    <location>
        <begin position="28"/>
        <end position="50"/>
    </location>
</feature>
<evidence type="ECO:0000313" key="2">
    <source>
        <dbReference type="EMBL" id="HAG4156527.1"/>
    </source>
</evidence>
<keyword evidence="1" id="KW-0812">Transmembrane</keyword>
<gene>
    <name evidence="2" type="ORF">G8445_001831</name>
</gene>
<organism evidence="2">
    <name type="scientific">Salmonella enterica</name>
    <name type="common">Salmonella choleraesuis</name>
    <dbReference type="NCBI Taxonomy" id="28901"/>
    <lineage>
        <taxon>Bacteria</taxon>
        <taxon>Pseudomonadati</taxon>
        <taxon>Pseudomonadota</taxon>
        <taxon>Gammaproteobacteria</taxon>
        <taxon>Enterobacterales</taxon>
        <taxon>Enterobacteriaceae</taxon>
        <taxon>Salmonella</taxon>
    </lineage>
</organism>
<sequence>MNTIHALLQMKKNRILSRLRAVQVTTEVQFLLAMGLIVSGMTGFILLLACL</sequence>
<name>A0A763CGB5_SALER</name>